<name>A0ABV5ZJW5_9BACT</name>
<dbReference type="Gene3D" id="3.60.120.10">
    <property type="entry name" value="Anthranilate synthase"/>
    <property type="match status" value="1"/>
</dbReference>
<evidence type="ECO:0000256" key="3">
    <source>
        <dbReference type="ARBA" id="ARBA00012824"/>
    </source>
</evidence>
<protein>
    <recommendedName>
        <fullName evidence="3">isochorismate synthase</fullName>
        <ecNumber evidence="3">5.4.4.2</ecNumber>
    </recommendedName>
    <alternativeName>
        <fullName evidence="5">Isochorismate mutase</fullName>
    </alternativeName>
</protein>
<accession>A0ABV5ZJW5</accession>
<evidence type="ECO:0000256" key="5">
    <source>
        <dbReference type="ARBA" id="ARBA00041564"/>
    </source>
</evidence>
<keyword evidence="4 8" id="KW-0413">Isomerase</keyword>
<comment type="caution">
    <text evidence="8">The sequence shown here is derived from an EMBL/GenBank/DDBJ whole genome shotgun (WGS) entry which is preliminary data.</text>
</comment>
<evidence type="ECO:0000256" key="6">
    <source>
        <dbReference type="SAM" id="MobiDB-lite"/>
    </source>
</evidence>
<dbReference type="GO" id="GO:0008909">
    <property type="term" value="F:isochorismate synthase activity"/>
    <property type="evidence" value="ECO:0007669"/>
    <property type="project" value="UniProtKB-EC"/>
</dbReference>
<dbReference type="PANTHER" id="PTHR42839:SF2">
    <property type="entry name" value="ISOCHORISMATE SYNTHASE ENTC"/>
    <property type="match status" value="1"/>
</dbReference>
<feature type="region of interest" description="Disordered" evidence="6">
    <location>
        <begin position="66"/>
        <end position="102"/>
    </location>
</feature>
<gene>
    <name evidence="8" type="ORF">ACFFK8_01555</name>
</gene>
<keyword evidence="9" id="KW-1185">Reference proteome</keyword>
<evidence type="ECO:0000313" key="8">
    <source>
        <dbReference type="EMBL" id="MFB9896541.1"/>
    </source>
</evidence>
<evidence type="ECO:0000313" key="9">
    <source>
        <dbReference type="Proteomes" id="UP001589688"/>
    </source>
</evidence>
<comment type="similarity">
    <text evidence="2">Belongs to the isochorismate synthase family.</text>
</comment>
<evidence type="ECO:0000256" key="1">
    <source>
        <dbReference type="ARBA" id="ARBA00000799"/>
    </source>
</evidence>
<dbReference type="SUPFAM" id="SSF56322">
    <property type="entry name" value="ADC synthase"/>
    <property type="match status" value="1"/>
</dbReference>
<dbReference type="Proteomes" id="UP001589688">
    <property type="component" value="Unassembled WGS sequence"/>
</dbReference>
<reference evidence="8 9" key="1">
    <citation type="submission" date="2024-09" db="EMBL/GenBank/DDBJ databases">
        <authorList>
            <person name="Sun Q."/>
            <person name="Mori K."/>
        </authorList>
    </citation>
    <scope>NUCLEOTIDE SEQUENCE [LARGE SCALE GENOMIC DNA]</scope>
    <source>
        <strain evidence="8 9">ATCC 51272</strain>
    </source>
</reference>
<dbReference type="EMBL" id="JBHLZF010000001">
    <property type="protein sequence ID" value="MFB9896541.1"/>
    <property type="molecule type" value="Genomic_DNA"/>
</dbReference>
<feature type="compositionally biased region" description="Basic and acidic residues" evidence="6">
    <location>
        <begin position="89"/>
        <end position="102"/>
    </location>
</feature>
<feature type="domain" description="Chorismate-utilising enzyme C-terminal" evidence="7">
    <location>
        <begin position="104"/>
        <end position="350"/>
    </location>
</feature>
<evidence type="ECO:0000256" key="2">
    <source>
        <dbReference type="ARBA" id="ARBA00005297"/>
    </source>
</evidence>
<organism evidence="8 9">
    <name type="scientific">Hallella seregens ATCC 51272</name>
    <dbReference type="NCBI Taxonomy" id="1336250"/>
    <lineage>
        <taxon>Bacteria</taxon>
        <taxon>Pseudomonadati</taxon>
        <taxon>Bacteroidota</taxon>
        <taxon>Bacteroidia</taxon>
        <taxon>Bacteroidales</taxon>
        <taxon>Prevotellaceae</taxon>
        <taxon>Hallella</taxon>
    </lineage>
</organism>
<dbReference type="NCBIfam" id="TIGR00543">
    <property type="entry name" value="isochor_syn"/>
    <property type="match status" value="1"/>
</dbReference>
<dbReference type="PANTHER" id="PTHR42839">
    <property type="entry name" value="ISOCHORISMATE SYNTHASE ENTC"/>
    <property type="match status" value="1"/>
</dbReference>
<dbReference type="InterPro" id="IPR004561">
    <property type="entry name" value="IsoChor_synthase"/>
</dbReference>
<comment type="catalytic activity">
    <reaction evidence="1">
        <text>chorismate = isochorismate</text>
        <dbReference type="Rhea" id="RHEA:18985"/>
        <dbReference type="ChEBI" id="CHEBI:29748"/>
        <dbReference type="ChEBI" id="CHEBI:29780"/>
        <dbReference type="EC" id="5.4.4.2"/>
    </reaction>
</comment>
<evidence type="ECO:0000256" key="4">
    <source>
        <dbReference type="ARBA" id="ARBA00023235"/>
    </source>
</evidence>
<dbReference type="InterPro" id="IPR015890">
    <property type="entry name" value="Chorismate_C"/>
</dbReference>
<dbReference type="RefSeq" id="WP_027952102.1">
    <property type="nucleotide sequence ID" value="NZ_JADU01000011.1"/>
</dbReference>
<dbReference type="EC" id="5.4.4.2" evidence="3"/>
<sequence length="358" mass="39722">MRRNLVNYAYWRLPETGRCIFMAQADGEPEQLKTVADLDGRSGWVMAPFEPSADCPILLMHPDVVEELPTDGPPTGEAVPAASCHGAHSRLESKAEEGDDTAERQVYHHDFSSFHHEIAAGRFAKLVLSRRATVKGANVRAEQLFWKACRLYSHQFIALVSLRHAGTWLVATPEVLLSGNGDDWRTMALAGTMNAGGHRPADVAWSAKNVSEQQCVSSYIKEVLEGFARQVSSTGPYTTQAAHLLHLRTDFHFSLSDTAHLGRLLSALHPTPAVCGIPKEEARRFILGQESVERKYYSGFCGPLQPHGDTHLYVSLRCMEIQPDGCRLYAGGGLLSESREESEWLETQNKLQTMLRLL</sequence>
<dbReference type="Pfam" id="PF00425">
    <property type="entry name" value="Chorismate_bind"/>
    <property type="match status" value="1"/>
</dbReference>
<evidence type="ECO:0000259" key="7">
    <source>
        <dbReference type="Pfam" id="PF00425"/>
    </source>
</evidence>
<proteinExistence type="inferred from homology"/>
<dbReference type="InterPro" id="IPR005801">
    <property type="entry name" value="ADC_synthase"/>
</dbReference>